<dbReference type="OrthoDB" id="9801156at2"/>
<dbReference type="PANTHER" id="PTHR43633">
    <property type="entry name" value="ALCOHOL DEHYDROGENASE YQHD"/>
    <property type="match status" value="1"/>
</dbReference>
<dbReference type="Pfam" id="PF25137">
    <property type="entry name" value="ADH_Fe_C"/>
    <property type="match status" value="1"/>
</dbReference>
<evidence type="ECO:0000313" key="4">
    <source>
        <dbReference type="EMBL" id="SEL42196.1"/>
    </source>
</evidence>
<feature type="domain" description="Fe-containing alcohol dehydrogenase-like C-terminal" evidence="3">
    <location>
        <begin position="193"/>
        <end position="388"/>
    </location>
</feature>
<evidence type="ECO:0000313" key="5">
    <source>
        <dbReference type="Proteomes" id="UP000186015"/>
    </source>
</evidence>
<evidence type="ECO:0000259" key="2">
    <source>
        <dbReference type="Pfam" id="PF00465"/>
    </source>
</evidence>
<proteinExistence type="predicted"/>
<dbReference type="SUPFAM" id="SSF56796">
    <property type="entry name" value="Dehydroquinate synthase-like"/>
    <property type="match status" value="1"/>
</dbReference>
<dbReference type="FunFam" id="3.40.50.1970:FF:000003">
    <property type="entry name" value="Alcohol dehydrogenase, iron-containing"/>
    <property type="match status" value="1"/>
</dbReference>
<dbReference type="CDD" id="cd08187">
    <property type="entry name" value="BDH"/>
    <property type="match status" value="1"/>
</dbReference>
<dbReference type="Gene3D" id="3.40.50.1970">
    <property type="match status" value="1"/>
</dbReference>
<dbReference type="GO" id="GO:0008106">
    <property type="term" value="F:alcohol dehydrogenase (NADP+) activity"/>
    <property type="evidence" value="ECO:0007669"/>
    <property type="project" value="TreeGrafter"/>
</dbReference>
<dbReference type="GO" id="GO:1990362">
    <property type="term" value="F:butanol dehydrogenase (NAD+) activity"/>
    <property type="evidence" value="ECO:0007669"/>
    <property type="project" value="InterPro"/>
</dbReference>
<dbReference type="PANTHER" id="PTHR43633:SF1">
    <property type="entry name" value="ALCOHOL DEHYDROGENASE YQHD"/>
    <property type="match status" value="1"/>
</dbReference>
<organism evidence="4 5">
    <name type="scientific">Ruminococcus albus</name>
    <dbReference type="NCBI Taxonomy" id="1264"/>
    <lineage>
        <taxon>Bacteria</taxon>
        <taxon>Bacillati</taxon>
        <taxon>Bacillota</taxon>
        <taxon>Clostridia</taxon>
        <taxon>Eubacteriales</taxon>
        <taxon>Oscillospiraceae</taxon>
        <taxon>Ruminococcus</taxon>
    </lineage>
</organism>
<dbReference type="RefSeq" id="WP_074836233.1">
    <property type="nucleotide sequence ID" value="NZ_FOAT01000028.1"/>
</dbReference>
<feature type="domain" description="Alcohol dehydrogenase iron-type/glycerol dehydrogenase GldA" evidence="2">
    <location>
        <begin position="10"/>
        <end position="181"/>
    </location>
</feature>
<reference evidence="4 5" key="1">
    <citation type="submission" date="2016-10" db="EMBL/GenBank/DDBJ databases">
        <authorList>
            <person name="de Groot N.N."/>
        </authorList>
    </citation>
    <scope>NUCLEOTIDE SEQUENCE [LARGE SCALE GENOMIC DNA]</scope>
    <source>
        <strain evidence="4 5">KH2T6</strain>
    </source>
</reference>
<sequence length="388" mass="42848">MLGNFSYHNPTKLYFGEDSLSNLKTELANYGKNILFVYGGGSIKKSGLYDEIIAILNDCGKNVAEVAGVMPNPTSDKLNEGVAIAREHKTDFILAVGGGSVCDYSKAVSVSVHCDDDPWDKYYIRFEEPTCEIVPVGCVLTMAGTGSEMNGGSVITNHEAKLKIGHVFSDDVMPKFSILNPRYTMTLPKYQMVAGIYDILNHICEQYFSGEDDNTSDYISDGLMKSLIHASRIAVNDPQDYEARSNIMWTATWALNTLVSRGKTEDWMVHMLGQAVGAYTDATHGMTLAAVSLPYYRYIMPYGLKKFARFATEVWGISRDGKTDEQLANEGLSAMESWMKEIGLVMNIKDLGATEDMIEGIADATIILNGGYKVLDRDEVVQILKESM</sequence>
<dbReference type="InterPro" id="IPR001670">
    <property type="entry name" value="ADH_Fe/GldA"/>
</dbReference>
<keyword evidence="1" id="KW-0560">Oxidoreductase</keyword>
<dbReference type="GO" id="GO:0005829">
    <property type="term" value="C:cytosol"/>
    <property type="evidence" value="ECO:0007669"/>
    <property type="project" value="TreeGrafter"/>
</dbReference>
<dbReference type="Gene3D" id="1.20.1090.10">
    <property type="entry name" value="Dehydroquinate synthase-like - alpha domain"/>
    <property type="match status" value="1"/>
</dbReference>
<gene>
    <name evidence="4" type="ORF">SAMN05216469_12821</name>
</gene>
<dbReference type="InterPro" id="IPR044731">
    <property type="entry name" value="BDH-like"/>
</dbReference>
<dbReference type="GO" id="GO:1990002">
    <property type="term" value="F:methylglyoxal reductase (NADPH) (acetol producing) activity"/>
    <property type="evidence" value="ECO:0007669"/>
    <property type="project" value="TreeGrafter"/>
</dbReference>
<dbReference type="Pfam" id="PF00465">
    <property type="entry name" value="Fe-ADH"/>
    <property type="match status" value="1"/>
</dbReference>
<dbReference type="Proteomes" id="UP000186015">
    <property type="component" value="Unassembled WGS sequence"/>
</dbReference>
<name>A0A1H7Q2X4_RUMAL</name>
<evidence type="ECO:0000256" key="1">
    <source>
        <dbReference type="ARBA" id="ARBA00023002"/>
    </source>
</evidence>
<dbReference type="GO" id="GO:0046872">
    <property type="term" value="F:metal ion binding"/>
    <property type="evidence" value="ECO:0007669"/>
    <property type="project" value="InterPro"/>
</dbReference>
<dbReference type="AlphaFoldDB" id="A0A1H7Q2X4"/>
<protein>
    <submittedName>
        <fullName evidence="4">Alcohol dehydrogenase YqhD, Fe-dependent ADH family</fullName>
    </submittedName>
</protein>
<dbReference type="InterPro" id="IPR056798">
    <property type="entry name" value="ADH_Fe_C"/>
</dbReference>
<accession>A0A1H7Q2X4</accession>
<dbReference type="EMBL" id="FOAT01000028">
    <property type="protein sequence ID" value="SEL42196.1"/>
    <property type="molecule type" value="Genomic_DNA"/>
</dbReference>
<evidence type="ECO:0000259" key="3">
    <source>
        <dbReference type="Pfam" id="PF25137"/>
    </source>
</evidence>